<sequence>MTLFASFITEYFAILTTDPAKTLSITIKTHFIMRKPILRKSRKLSLIVKELLPIVTNMPKLSNYQLKFGSFNRIQINSTFSNLLKAKSLSESCLSYFLYGIF</sequence>
<keyword evidence="1" id="KW-1185">Reference proteome</keyword>
<reference evidence="2" key="2">
    <citation type="submission" date="2023-11" db="UniProtKB">
        <authorList>
            <consortium name="WormBaseParasite"/>
        </authorList>
    </citation>
    <scope>IDENTIFICATION</scope>
</reference>
<dbReference type="Proteomes" id="UP000050792">
    <property type="component" value="Unassembled WGS sequence"/>
</dbReference>
<dbReference type="WBParaSite" id="SRDH1_96340.1">
    <property type="protein sequence ID" value="SRDH1_96340.1"/>
    <property type="gene ID" value="SRDH1_96340"/>
</dbReference>
<reference evidence="1" key="1">
    <citation type="submission" date="2022-06" db="EMBL/GenBank/DDBJ databases">
        <authorList>
            <person name="Berger JAMES D."/>
            <person name="Berger JAMES D."/>
        </authorList>
    </citation>
    <scope>NUCLEOTIDE SEQUENCE [LARGE SCALE GENOMIC DNA]</scope>
</reference>
<proteinExistence type="predicted"/>
<dbReference type="AlphaFoldDB" id="A0AA85GEZ9"/>
<name>A0AA85GEZ9_9TREM</name>
<evidence type="ECO:0000313" key="1">
    <source>
        <dbReference type="Proteomes" id="UP000050792"/>
    </source>
</evidence>
<evidence type="ECO:0000313" key="2">
    <source>
        <dbReference type="WBParaSite" id="SRDH1_96340.1"/>
    </source>
</evidence>
<organism evidence="1 2">
    <name type="scientific">Schistosoma rodhaini</name>
    <dbReference type="NCBI Taxonomy" id="6188"/>
    <lineage>
        <taxon>Eukaryota</taxon>
        <taxon>Metazoa</taxon>
        <taxon>Spiralia</taxon>
        <taxon>Lophotrochozoa</taxon>
        <taxon>Platyhelminthes</taxon>
        <taxon>Trematoda</taxon>
        <taxon>Digenea</taxon>
        <taxon>Strigeidida</taxon>
        <taxon>Schistosomatoidea</taxon>
        <taxon>Schistosomatidae</taxon>
        <taxon>Schistosoma</taxon>
    </lineage>
</organism>
<protein>
    <submittedName>
        <fullName evidence="2">Uncharacterized protein</fullName>
    </submittedName>
</protein>
<accession>A0AA85GEZ9</accession>